<accession>A0ABR4L6L2</accession>
<gene>
    <name evidence="2" type="ORF">BJX67DRAFT_40918</name>
</gene>
<reference evidence="2 3" key="1">
    <citation type="submission" date="2024-07" db="EMBL/GenBank/DDBJ databases">
        <title>Section-level genome sequencing and comparative genomics of Aspergillus sections Usti and Cavernicolus.</title>
        <authorList>
            <consortium name="Lawrence Berkeley National Laboratory"/>
            <person name="Nybo J.L."/>
            <person name="Vesth T.C."/>
            <person name="Theobald S."/>
            <person name="Frisvad J.C."/>
            <person name="Larsen T.O."/>
            <person name="Kjaerboelling I."/>
            <person name="Rothschild-Mancinelli K."/>
            <person name="Lyhne E.K."/>
            <person name="Kogle M.E."/>
            <person name="Barry K."/>
            <person name="Clum A."/>
            <person name="Na H."/>
            <person name="Ledsgaard L."/>
            <person name="Lin J."/>
            <person name="Lipzen A."/>
            <person name="Kuo A."/>
            <person name="Riley R."/>
            <person name="Mondo S."/>
            <person name="Labutti K."/>
            <person name="Haridas S."/>
            <person name="Pangalinan J."/>
            <person name="Salamov A.A."/>
            <person name="Simmons B.A."/>
            <person name="Magnuson J.K."/>
            <person name="Chen J."/>
            <person name="Drula E."/>
            <person name="Henrissat B."/>
            <person name="Wiebenga A."/>
            <person name="Lubbers R.J."/>
            <person name="Gomes A.C."/>
            <person name="Macurrencykelacurrency M.R."/>
            <person name="Stajich J."/>
            <person name="Grigoriev I.V."/>
            <person name="Mortensen U.H."/>
            <person name="De Vries R.P."/>
            <person name="Baker S.E."/>
            <person name="Andersen M.R."/>
        </authorList>
    </citation>
    <scope>NUCLEOTIDE SEQUENCE [LARGE SCALE GENOMIC DNA]</scope>
    <source>
        <strain evidence="2 3">CBS 449.75</strain>
    </source>
</reference>
<dbReference type="Proteomes" id="UP001610432">
    <property type="component" value="Unassembled WGS sequence"/>
</dbReference>
<feature type="region of interest" description="Disordered" evidence="1">
    <location>
        <begin position="22"/>
        <end position="77"/>
    </location>
</feature>
<sequence length="342" mass="39122">MLDSLCLPRDLQRTVTGTIPCVTPVNPASDSPCAPPDASPMITKHQKGPLPPAGSATPRLASQPPDPPNISREEKVRQRWKSFQGRRGAEDLTATWEFVSRMLLRNAPMGWEAADRLMRMVFDIGSPATLVDVKEQLRQLRIKATTRPDWEARGTAGVFAAGCWHTTNEHASRVGLRLVYWCIHDHRHRLQQSGHRDPIAQTVNDIFCQLSCVDRDRRLVEGKVKEWNKRAWPWNQLVHIAETPNIICFLPQGGIGYFSGEEGSCMTDYCKLTKAHFDAMDVIFKRHRSRFLDSVPPDFFEIFLYNRPPPHRFAIEDWADYEIFHEPLDSARFDRAFEPVQP</sequence>
<dbReference type="RefSeq" id="XP_070880340.1">
    <property type="nucleotide sequence ID" value="XM_071034960.1"/>
</dbReference>
<dbReference type="EMBL" id="JBFXLQ010000124">
    <property type="protein sequence ID" value="KAL2859784.1"/>
    <property type="molecule type" value="Genomic_DNA"/>
</dbReference>
<organism evidence="2 3">
    <name type="scientific">Aspergillus lucknowensis</name>
    <dbReference type="NCBI Taxonomy" id="176173"/>
    <lineage>
        <taxon>Eukaryota</taxon>
        <taxon>Fungi</taxon>
        <taxon>Dikarya</taxon>
        <taxon>Ascomycota</taxon>
        <taxon>Pezizomycotina</taxon>
        <taxon>Eurotiomycetes</taxon>
        <taxon>Eurotiomycetidae</taxon>
        <taxon>Eurotiales</taxon>
        <taxon>Aspergillaceae</taxon>
        <taxon>Aspergillus</taxon>
        <taxon>Aspergillus subgen. Nidulantes</taxon>
    </lineage>
</organism>
<dbReference type="GeneID" id="98150032"/>
<keyword evidence="3" id="KW-1185">Reference proteome</keyword>
<name>A0ABR4L6L2_9EURO</name>
<evidence type="ECO:0000256" key="1">
    <source>
        <dbReference type="SAM" id="MobiDB-lite"/>
    </source>
</evidence>
<evidence type="ECO:0008006" key="4">
    <source>
        <dbReference type="Google" id="ProtNLM"/>
    </source>
</evidence>
<comment type="caution">
    <text evidence="2">The sequence shown here is derived from an EMBL/GenBank/DDBJ whole genome shotgun (WGS) entry which is preliminary data.</text>
</comment>
<protein>
    <recommendedName>
        <fullName evidence="4">SRR1-like domain-containing protein</fullName>
    </recommendedName>
</protein>
<proteinExistence type="predicted"/>
<evidence type="ECO:0000313" key="2">
    <source>
        <dbReference type="EMBL" id="KAL2859784.1"/>
    </source>
</evidence>
<evidence type="ECO:0000313" key="3">
    <source>
        <dbReference type="Proteomes" id="UP001610432"/>
    </source>
</evidence>